<evidence type="ECO:0000259" key="1">
    <source>
        <dbReference type="Pfam" id="PF01261"/>
    </source>
</evidence>
<dbReference type="InterPro" id="IPR050312">
    <property type="entry name" value="IolE/XylAMocC-like"/>
</dbReference>
<dbReference type="SUPFAM" id="SSF51658">
    <property type="entry name" value="Xylose isomerase-like"/>
    <property type="match status" value="1"/>
</dbReference>
<evidence type="ECO:0000313" key="3">
    <source>
        <dbReference type="Proteomes" id="UP000320314"/>
    </source>
</evidence>
<reference evidence="2 3" key="1">
    <citation type="submission" date="2019-06" db="EMBL/GenBank/DDBJ databases">
        <authorList>
            <person name="Li M."/>
        </authorList>
    </citation>
    <scope>NUCLEOTIDE SEQUENCE [LARGE SCALE GENOMIC DNA]</scope>
    <source>
        <strain evidence="2 3">BGMRC6574</strain>
    </source>
</reference>
<dbReference type="OrthoDB" id="9804047at2"/>
<dbReference type="AlphaFoldDB" id="A0A506U165"/>
<dbReference type="PANTHER" id="PTHR12110">
    <property type="entry name" value="HYDROXYPYRUVATE ISOMERASE"/>
    <property type="match status" value="1"/>
</dbReference>
<dbReference type="Pfam" id="PF01261">
    <property type="entry name" value="AP_endonuc_2"/>
    <property type="match status" value="1"/>
</dbReference>
<dbReference type="InterPro" id="IPR013022">
    <property type="entry name" value="Xyl_isomerase-like_TIM-brl"/>
</dbReference>
<dbReference type="InterPro" id="IPR036237">
    <property type="entry name" value="Xyl_isomerase-like_sf"/>
</dbReference>
<comment type="caution">
    <text evidence="2">The sequence shown here is derived from an EMBL/GenBank/DDBJ whole genome shotgun (WGS) entry which is preliminary data.</text>
</comment>
<dbReference type="Gene3D" id="3.20.20.150">
    <property type="entry name" value="Divalent-metal-dependent TIM barrel enzymes"/>
    <property type="match status" value="1"/>
</dbReference>
<keyword evidence="3" id="KW-1185">Reference proteome</keyword>
<name>A0A506U165_9HYPH</name>
<feature type="domain" description="Xylose isomerase-like TIM barrel" evidence="1">
    <location>
        <begin position="39"/>
        <end position="255"/>
    </location>
</feature>
<protein>
    <submittedName>
        <fullName evidence="2">TIM barrel protein</fullName>
    </submittedName>
</protein>
<sequence>MPEATRLDRDRVALNPIQWYATEDGWLDPSKGPALPELLDRVRSSGFRFVHAQPPAAMTLAEYRALLDGAGLGPAPGYFSIGLPEHGVTIDETVELARRAAAEHAELALSDIFIGCRMTKEAVRVRRPAIGAEADAARSETILSIVDRISSAMKEEGVRPALHPHIGTWIETEDEARTILDALPASQLGFGPDTGHLSWAGANVTALMTDYRDRVSAVHVKDCHMAVAAGGKTGDKSYQEVVLDGLWAEPGDGDLDL</sequence>
<accession>A0A506U165</accession>
<feature type="non-terminal residue" evidence="2">
    <location>
        <position position="257"/>
    </location>
</feature>
<organism evidence="2 3">
    <name type="scientific">Pararhizobium mangrovi</name>
    <dbReference type="NCBI Taxonomy" id="2590452"/>
    <lineage>
        <taxon>Bacteria</taxon>
        <taxon>Pseudomonadati</taxon>
        <taxon>Pseudomonadota</taxon>
        <taxon>Alphaproteobacteria</taxon>
        <taxon>Hyphomicrobiales</taxon>
        <taxon>Rhizobiaceae</taxon>
        <taxon>Rhizobium/Agrobacterium group</taxon>
        <taxon>Pararhizobium</taxon>
    </lineage>
</organism>
<evidence type="ECO:0000313" key="2">
    <source>
        <dbReference type="EMBL" id="TPW28102.1"/>
    </source>
</evidence>
<dbReference type="EMBL" id="VHLH01000017">
    <property type="protein sequence ID" value="TPW28102.1"/>
    <property type="molecule type" value="Genomic_DNA"/>
</dbReference>
<dbReference type="Proteomes" id="UP000320314">
    <property type="component" value="Unassembled WGS sequence"/>
</dbReference>
<gene>
    <name evidence="2" type="ORF">FJU11_10070</name>
</gene>
<dbReference type="RefSeq" id="WP_141166927.1">
    <property type="nucleotide sequence ID" value="NZ_VHLH01000017.1"/>
</dbReference>
<proteinExistence type="predicted"/>